<dbReference type="RefSeq" id="WP_160825169.1">
    <property type="nucleotide sequence ID" value="NZ_JBHSXS010000053.1"/>
</dbReference>
<reference evidence="3" key="1">
    <citation type="journal article" date="2019" name="Int. J. Syst. Evol. Microbiol.">
        <title>The Global Catalogue of Microorganisms (GCM) 10K type strain sequencing project: providing services to taxonomists for standard genome sequencing and annotation.</title>
        <authorList>
            <consortium name="The Broad Institute Genomics Platform"/>
            <consortium name="The Broad Institute Genome Sequencing Center for Infectious Disease"/>
            <person name="Wu L."/>
            <person name="Ma J."/>
        </authorList>
    </citation>
    <scope>NUCLEOTIDE SEQUENCE [LARGE SCALE GENOMIC DNA]</scope>
    <source>
        <strain evidence="3">JCM 3369</strain>
    </source>
</reference>
<dbReference type="InterPro" id="IPR036291">
    <property type="entry name" value="NAD(P)-bd_dom_sf"/>
</dbReference>
<name>A0ABW2D0Q1_9ACTN</name>
<dbReference type="PANTHER" id="PTHR43245:SF51">
    <property type="entry name" value="SHORT CHAIN DEHYDROGENASE_REDUCTASE FAMILY 42E, MEMBER 2"/>
    <property type="match status" value="1"/>
</dbReference>
<gene>
    <name evidence="2" type="ORF">ACFQKB_42115</name>
</gene>
<dbReference type="InterPro" id="IPR050177">
    <property type="entry name" value="Lipid_A_modif_metabolic_enz"/>
</dbReference>
<feature type="domain" description="Thioester reductase (TE)" evidence="1">
    <location>
        <begin position="39"/>
        <end position="204"/>
    </location>
</feature>
<dbReference type="InterPro" id="IPR013120">
    <property type="entry name" value="FAR_NAD-bd"/>
</dbReference>
<dbReference type="Proteomes" id="UP001596380">
    <property type="component" value="Unassembled WGS sequence"/>
</dbReference>
<evidence type="ECO:0000313" key="2">
    <source>
        <dbReference type="EMBL" id="MFC6886416.1"/>
    </source>
</evidence>
<dbReference type="Gene3D" id="3.40.50.720">
    <property type="entry name" value="NAD(P)-binding Rossmann-like Domain"/>
    <property type="match status" value="1"/>
</dbReference>
<sequence length="338" mass="35638">MRTILLTGASGVVGTSLLPRLRHHQVISLTRNRAVPGATVRGDVAAPGLGLGAAAYRRLAGTVGTVVHCAAVTDFGASDERTAEVNVRGTEHVLAFARDAGAGVLYLSTAFVTREKEAVDAGAPLGYISSKIAAEDRVRECGLPAAIVRPSVVVGDSATGELAPVQGFYAFLRTMLRNRLGGVVPCGADDLVDFVPRDVVADCIAALVDRGATGEYWLTSGDRAPSTRRLFELAERAAARYGRRLEPVRMVSARASRRLARMDPVHHAPQAQFSDLLALAVMFDGAEPFPSSLGAIPGGPPAPTAETVDGWFGAVIGYLYREHVPPVGPARPLATRRE</sequence>
<keyword evidence="3" id="KW-1185">Reference proteome</keyword>
<comment type="caution">
    <text evidence="2">The sequence shown here is derived from an EMBL/GenBank/DDBJ whole genome shotgun (WGS) entry which is preliminary data.</text>
</comment>
<protein>
    <submittedName>
        <fullName evidence="2">SDR family oxidoreductase</fullName>
    </submittedName>
</protein>
<organism evidence="2 3">
    <name type="scientific">Actinomadura yumaensis</name>
    <dbReference type="NCBI Taxonomy" id="111807"/>
    <lineage>
        <taxon>Bacteria</taxon>
        <taxon>Bacillati</taxon>
        <taxon>Actinomycetota</taxon>
        <taxon>Actinomycetes</taxon>
        <taxon>Streptosporangiales</taxon>
        <taxon>Thermomonosporaceae</taxon>
        <taxon>Actinomadura</taxon>
    </lineage>
</organism>
<dbReference type="Pfam" id="PF07993">
    <property type="entry name" value="NAD_binding_4"/>
    <property type="match status" value="1"/>
</dbReference>
<evidence type="ECO:0000313" key="3">
    <source>
        <dbReference type="Proteomes" id="UP001596380"/>
    </source>
</evidence>
<dbReference type="EMBL" id="JBHSXS010000053">
    <property type="protein sequence ID" value="MFC6886416.1"/>
    <property type="molecule type" value="Genomic_DNA"/>
</dbReference>
<accession>A0ABW2D0Q1</accession>
<evidence type="ECO:0000259" key="1">
    <source>
        <dbReference type="Pfam" id="PF07993"/>
    </source>
</evidence>
<proteinExistence type="predicted"/>
<dbReference type="SUPFAM" id="SSF51735">
    <property type="entry name" value="NAD(P)-binding Rossmann-fold domains"/>
    <property type="match status" value="1"/>
</dbReference>
<dbReference type="PANTHER" id="PTHR43245">
    <property type="entry name" value="BIFUNCTIONAL POLYMYXIN RESISTANCE PROTEIN ARNA"/>
    <property type="match status" value="1"/>
</dbReference>